<name>A0A6J6FP07_9ZZZZ</name>
<dbReference type="Pfam" id="PF13419">
    <property type="entry name" value="HAD_2"/>
    <property type="match status" value="1"/>
</dbReference>
<evidence type="ECO:0000313" key="1">
    <source>
        <dbReference type="EMBL" id="CAB4588765.1"/>
    </source>
</evidence>
<dbReference type="Gene3D" id="1.10.150.240">
    <property type="entry name" value="Putative phosphatase, domain 2"/>
    <property type="match status" value="1"/>
</dbReference>
<gene>
    <name evidence="1" type="ORF">UFOPK1722_01523</name>
</gene>
<dbReference type="InterPro" id="IPR041492">
    <property type="entry name" value="HAD_2"/>
</dbReference>
<organism evidence="1">
    <name type="scientific">freshwater metagenome</name>
    <dbReference type="NCBI Taxonomy" id="449393"/>
    <lineage>
        <taxon>unclassified sequences</taxon>
        <taxon>metagenomes</taxon>
        <taxon>ecological metagenomes</taxon>
    </lineage>
</organism>
<dbReference type="Gene3D" id="3.40.50.1000">
    <property type="entry name" value="HAD superfamily/HAD-like"/>
    <property type="match status" value="1"/>
</dbReference>
<dbReference type="InterPro" id="IPR036412">
    <property type="entry name" value="HAD-like_sf"/>
</dbReference>
<accession>A0A6J6FP07</accession>
<proteinExistence type="predicted"/>
<dbReference type="InterPro" id="IPR023214">
    <property type="entry name" value="HAD_sf"/>
</dbReference>
<dbReference type="EMBL" id="CAEZTS010000158">
    <property type="protein sequence ID" value="CAB4588765.1"/>
    <property type="molecule type" value="Genomic_DNA"/>
</dbReference>
<dbReference type="PANTHER" id="PTHR18901">
    <property type="entry name" value="2-DEOXYGLUCOSE-6-PHOSPHATE PHOSPHATASE 2"/>
    <property type="match status" value="1"/>
</dbReference>
<dbReference type="CDD" id="cd07505">
    <property type="entry name" value="HAD_BPGM-like"/>
    <property type="match status" value="1"/>
</dbReference>
<dbReference type="PANTHER" id="PTHR18901:SF38">
    <property type="entry name" value="PSEUDOURIDINE-5'-PHOSPHATASE"/>
    <property type="match status" value="1"/>
</dbReference>
<dbReference type="InterPro" id="IPR023198">
    <property type="entry name" value="PGP-like_dom2"/>
</dbReference>
<dbReference type="NCBIfam" id="TIGR01509">
    <property type="entry name" value="HAD-SF-IA-v3"/>
    <property type="match status" value="1"/>
</dbReference>
<protein>
    <submittedName>
        <fullName evidence="1">Unannotated protein</fullName>
    </submittedName>
</protein>
<dbReference type="AlphaFoldDB" id="A0A6J6FP07"/>
<dbReference type="SUPFAM" id="SSF56784">
    <property type="entry name" value="HAD-like"/>
    <property type="match status" value="1"/>
</dbReference>
<sequence>MDGTIVDTEPYWIASEFEVVEMHGGSWSMDHAKSVVGFDLLDAARYIAHHGGIDVAPHDIVEMLLDRVVVRLREAVPWRPGARELLAAVVDAGIPTALVTMSWRRFADEVVTCLPPGSFTESVVGDEVSMGKPHPEPYLLAAAKLGVDPARCVAIEDSPTGVRSAVAAGCRVIAVPHVVPVPEGLAHVTVESLTHVTL</sequence>
<dbReference type="InterPro" id="IPR006439">
    <property type="entry name" value="HAD-SF_hydro_IA"/>
</dbReference>
<reference evidence="1" key="1">
    <citation type="submission" date="2020-05" db="EMBL/GenBank/DDBJ databases">
        <authorList>
            <person name="Chiriac C."/>
            <person name="Salcher M."/>
            <person name="Ghai R."/>
            <person name="Kavagutti S V."/>
        </authorList>
    </citation>
    <scope>NUCLEOTIDE SEQUENCE</scope>
</reference>